<dbReference type="PANTHER" id="PTHR32341:SF10">
    <property type="entry name" value="INTERFERON-INDUCIBLE GTPASE 5"/>
    <property type="match status" value="1"/>
</dbReference>
<proteinExistence type="predicted"/>
<accession>A0ABS3WFS0</accession>
<sequence>MLPQSMKELERIRNSCKKLVTRKAMLSGTAAMVPIPGTDVVADVGMLMRLIPEINERFGLAETQLAELDAQRKAAAYGIITAVGSHLIGHAVTRRLIFALVKKAAARYAAKGATKFVPVVGTAVAGALSYGAMKYVGNKHVEDCYRVAKRILERQAAEAGSAGKDDAASEPPRLAAT</sequence>
<dbReference type="PANTHER" id="PTHR32341">
    <property type="entry name" value="INTERFERON-INDUCIBLE GTPASE"/>
    <property type="match status" value="1"/>
</dbReference>
<evidence type="ECO:0000313" key="3">
    <source>
        <dbReference type="Proteomes" id="UP000670947"/>
    </source>
</evidence>
<dbReference type="InterPro" id="IPR051515">
    <property type="entry name" value="IRG"/>
</dbReference>
<dbReference type="EMBL" id="JAGGDJ010000029">
    <property type="protein sequence ID" value="MBO7747169.1"/>
    <property type="molecule type" value="Genomic_DNA"/>
</dbReference>
<name>A0ABS3WFS0_9BACL</name>
<organism evidence="2 3">
    <name type="scientific">Paenibacillus artemisiicola</name>
    <dbReference type="NCBI Taxonomy" id="1172618"/>
    <lineage>
        <taxon>Bacteria</taxon>
        <taxon>Bacillati</taxon>
        <taxon>Bacillota</taxon>
        <taxon>Bacilli</taxon>
        <taxon>Bacillales</taxon>
        <taxon>Paenibacillaceae</taxon>
        <taxon>Paenibacillus</taxon>
    </lineage>
</organism>
<keyword evidence="3" id="KW-1185">Reference proteome</keyword>
<dbReference type="RefSeq" id="WP_208849890.1">
    <property type="nucleotide sequence ID" value="NZ_JAGGDJ010000029.1"/>
</dbReference>
<comment type="caution">
    <text evidence="2">The sequence shown here is derived from an EMBL/GenBank/DDBJ whole genome shotgun (WGS) entry which is preliminary data.</text>
</comment>
<evidence type="ECO:0000256" key="1">
    <source>
        <dbReference type="SAM" id="MobiDB-lite"/>
    </source>
</evidence>
<dbReference type="Proteomes" id="UP000670947">
    <property type="component" value="Unassembled WGS sequence"/>
</dbReference>
<evidence type="ECO:0008006" key="4">
    <source>
        <dbReference type="Google" id="ProtNLM"/>
    </source>
</evidence>
<evidence type="ECO:0000313" key="2">
    <source>
        <dbReference type="EMBL" id="MBO7747169.1"/>
    </source>
</evidence>
<feature type="region of interest" description="Disordered" evidence="1">
    <location>
        <begin position="157"/>
        <end position="177"/>
    </location>
</feature>
<gene>
    <name evidence="2" type="ORF">I8J29_23485</name>
</gene>
<protein>
    <recommendedName>
        <fullName evidence="4">DUF697 domain-containing protein</fullName>
    </recommendedName>
</protein>
<reference evidence="2 3" key="1">
    <citation type="submission" date="2021-03" db="EMBL/GenBank/DDBJ databases">
        <title>Paenibacillus artemisicola MWE-103 whole genome sequence.</title>
        <authorList>
            <person name="Ham Y.J."/>
        </authorList>
    </citation>
    <scope>NUCLEOTIDE SEQUENCE [LARGE SCALE GENOMIC DNA]</scope>
    <source>
        <strain evidence="2 3">MWE-103</strain>
    </source>
</reference>